<sequence length="523" mass="59512">MDFKRLRNLQPFILNVQAFKAGKRFCPGSGFTQLPWVRPINFETQYTGEGNNEIKPGLSGSRDQVGLELQAVMLILLVVLRSILQIRSVNHPPFGCIIIYPNNVKEFCFDKEKMRFKGKNQRNGEIKCVKRDSAGKALVGPMFGVEAAILEIFQAPHIQNIRWVVQPMEDESRWRIWLVMDMVANRRRKSVNGDASDEYGCRWKMTVVSSPYIDKPKVAEMTKGKSRISGRKALANISNMPQGFTASNKDNKSGPSSDVLRKHIEQLQKVHLFAGDILKVIESGGTEMQKLSVTLEKVKQQNLQLAQSNSQMLVELNSVKERQKIMNHELGCKNCLIIAKNLELEEKDKTRMCQANDNNHNKVIEPEVTEVCTVADGGDDKHYANSRRQIPQRILDNDKGKSKRLQTRRQSAKFKFDEPKPTHDSLEMNIDDVPPCSLPDDDKHDDDDEDDNDDKMKANDSNTNASSPSSSSSKKEDAEGDSFQDYNKHQEHRKTLLSRPVREAAKKVQSYKEVNLVVKMRRE</sequence>
<dbReference type="GO" id="GO:0045144">
    <property type="term" value="P:meiotic sister chromatid segregation"/>
    <property type="evidence" value="ECO:0007669"/>
    <property type="project" value="InterPro"/>
</dbReference>
<evidence type="ECO:0000256" key="2">
    <source>
        <dbReference type="ARBA" id="ARBA00022829"/>
    </source>
</evidence>
<reference evidence="5 6" key="1">
    <citation type="submission" date="2019-05" db="EMBL/GenBank/DDBJ databases">
        <title>Mikania micrantha, genome provides insights into the molecular mechanism of rapid growth.</title>
        <authorList>
            <person name="Liu B."/>
        </authorList>
    </citation>
    <scope>NUCLEOTIDE SEQUENCE [LARGE SCALE GENOMIC DNA]</scope>
    <source>
        <strain evidence="5">NLD-2019</strain>
        <tissue evidence="5">Leaf</tissue>
    </source>
</reference>
<keyword evidence="2" id="KW-0159">Chromosome partition</keyword>
<evidence type="ECO:0000259" key="4">
    <source>
        <dbReference type="Pfam" id="PF07557"/>
    </source>
</evidence>
<accession>A0A5N6LT77</accession>
<dbReference type="GO" id="GO:0034090">
    <property type="term" value="P:maintenance of meiotic sister chromatid cohesion"/>
    <property type="evidence" value="ECO:0007669"/>
    <property type="project" value="InterPro"/>
</dbReference>
<dbReference type="InterPro" id="IPR011515">
    <property type="entry name" value="Shugoshin_C"/>
</dbReference>
<protein>
    <recommendedName>
        <fullName evidence="4">Shugoshin C-terminal domain-containing protein</fullName>
    </recommendedName>
</protein>
<dbReference type="OrthoDB" id="770508at2759"/>
<feature type="domain" description="Shugoshin C-terminal" evidence="4">
    <location>
        <begin position="498"/>
        <end position="522"/>
    </location>
</feature>
<dbReference type="Proteomes" id="UP000326396">
    <property type="component" value="Linkage Group LG8"/>
</dbReference>
<comment type="similarity">
    <text evidence="1">Belongs to the shugoshin family.</text>
</comment>
<feature type="compositionally biased region" description="Acidic residues" evidence="3">
    <location>
        <begin position="443"/>
        <end position="453"/>
    </location>
</feature>
<dbReference type="AlphaFoldDB" id="A0A5N6LT77"/>
<feature type="region of interest" description="Disordered" evidence="3">
    <location>
        <begin position="378"/>
        <end position="510"/>
    </location>
</feature>
<dbReference type="Pfam" id="PF07557">
    <property type="entry name" value="Shugoshin_C"/>
    <property type="match status" value="1"/>
</dbReference>
<organism evidence="5 6">
    <name type="scientific">Mikania micrantha</name>
    <name type="common">bitter vine</name>
    <dbReference type="NCBI Taxonomy" id="192012"/>
    <lineage>
        <taxon>Eukaryota</taxon>
        <taxon>Viridiplantae</taxon>
        <taxon>Streptophyta</taxon>
        <taxon>Embryophyta</taxon>
        <taxon>Tracheophyta</taxon>
        <taxon>Spermatophyta</taxon>
        <taxon>Magnoliopsida</taxon>
        <taxon>eudicotyledons</taxon>
        <taxon>Gunneridae</taxon>
        <taxon>Pentapetalae</taxon>
        <taxon>asterids</taxon>
        <taxon>campanulids</taxon>
        <taxon>Asterales</taxon>
        <taxon>Asteraceae</taxon>
        <taxon>Asteroideae</taxon>
        <taxon>Heliantheae alliance</taxon>
        <taxon>Eupatorieae</taxon>
        <taxon>Mikania</taxon>
    </lineage>
</organism>
<feature type="compositionally biased region" description="Basic and acidic residues" evidence="3">
    <location>
        <begin position="414"/>
        <end position="426"/>
    </location>
</feature>
<dbReference type="InterPro" id="IPR044693">
    <property type="entry name" value="SGO_plant"/>
</dbReference>
<gene>
    <name evidence="5" type="ORF">E3N88_38161</name>
</gene>
<dbReference type="EMBL" id="SZYD01000018">
    <property type="protein sequence ID" value="KAD2804784.1"/>
    <property type="molecule type" value="Genomic_DNA"/>
</dbReference>
<feature type="compositionally biased region" description="Basic residues" evidence="3">
    <location>
        <begin position="401"/>
        <end position="412"/>
    </location>
</feature>
<keyword evidence="6" id="KW-1185">Reference proteome</keyword>
<dbReference type="GO" id="GO:0000775">
    <property type="term" value="C:chromosome, centromeric region"/>
    <property type="evidence" value="ECO:0007669"/>
    <property type="project" value="InterPro"/>
</dbReference>
<dbReference type="PANTHER" id="PTHR34373:SF9">
    <property type="entry name" value="SHUGOSHIN 2"/>
    <property type="match status" value="1"/>
</dbReference>
<proteinExistence type="inferred from homology"/>
<evidence type="ECO:0000313" key="6">
    <source>
        <dbReference type="Proteomes" id="UP000326396"/>
    </source>
</evidence>
<dbReference type="GO" id="GO:0005634">
    <property type="term" value="C:nucleus"/>
    <property type="evidence" value="ECO:0007669"/>
    <property type="project" value="InterPro"/>
</dbReference>
<comment type="caution">
    <text evidence="5">The sequence shown here is derived from an EMBL/GenBank/DDBJ whole genome shotgun (WGS) entry which is preliminary data.</text>
</comment>
<feature type="compositionally biased region" description="Low complexity" evidence="3">
    <location>
        <begin position="459"/>
        <end position="472"/>
    </location>
</feature>
<evidence type="ECO:0000313" key="5">
    <source>
        <dbReference type="EMBL" id="KAD2804784.1"/>
    </source>
</evidence>
<evidence type="ECO:0000256" key="1">
    <source>
        <dbReference type="ARBA" id="ARBA00010845"/>
    </source>
</evidence>
<evidence type="ECO:0000256" key="3">
    <source>
        <dbReference type="SAM" id="MobiDB-lite"/>
    </source>
</evidence>
<name>A0A5N6LT77_9ASTR</name>
<dbReference type="PANTHER" id="PTHR34373">
    <property type="entry name" value="SHUGOSHIN 2"/>
    <property type="match status" value="1"/>
</dbReference>